<feature type="chain" id="PRO_5045200537" evidence="1">
    <location>
        <begin position="25"/>
        <end position="165"/>
    </location>
</feature>
<evidence type="ECO:0000256" key="1">
    <source>
        <dbReference type="SAM" id="SignalP"/>
    </source>
</evidence>
<keyword evidence="1" id="KW-0732">Signal</keyword>
<feature type="signal peptide" evidence="1">
    <location>
        <begin position="1"/>
        <end position="24"/>
    </location>
</feature>
<dbReference type="EMBL" id="BMQO01000005">
    <property type="protein sequence ID" value="GGS26139.1"/>
    <property type="molecule type" value="Genomic_DNA"/>
</dbReference>
<keyword evidence="3" id="KW-1185">Reference proteome</keyword>
<name>A0ABQ2SEU0_9DEIO</name>
<sequence>MKKFLLTATLFTVALPATLPAALAQNSQSQRVNGFSTIATLAKLKGLVLTQADLARLFANLKPGSAEATRLAGLFGISVDAFNQLVAAKGAPIPLALATRAVLEAATGKTLTTEAVAQVLKNNPNAVTSYADLLTLATNPTQASNLANQAAVIAGTPVTPRGGGN</sequence>
<dbReference type="Proteomes" id="UP000620633">
    <property type="component" value="Unassembled WGS sequence"/>
</dbReference>
<organism evidence="2 3">
    <name type="scientific">Deinococcus knuensis</name>
    <dbReference type="NCBI Taxonomy" id="1837380"/>
    <lineage>
        <taxon>Bacteria</taxon>
        <taxon>Thermotogati</taxon>
        <taxon>Deinococcota</taxon>
        <taxon>Deinococci</taxon>
        <taxon>Deinococcales</taxon>
        <taxon>Deinococcaceae</taxon>
        <taxon>Deinococcus</taxon>
    </lineage>
</organism>
<gene>
    <name evidence="2" type="ORF">GCM10008961_17090</name>
</gene>
<proteinExistence type="predicted"/>
<accession>A0ABQ2SEU0</accession>
<evidence type="ECO:0000313" key="2">
    <source>
        <dbReference type="EMBL" id="GGS26139.1"/>
    </source>
</evidence>
<dbReference type="RefSeq" id="WP_189100823.1">
    <property type="nucleotide sequence ID" value="NZ_BMQO01000005.1"/>
</dbReference>
<comment type="caution">
    <text evidence="2">The sequence shown here is derived from an EMBL/GenBank/DDBJ whole genome shotgun (WGS) entry which is preliminary data.</text>
</comment>
<reference evidence="3" key="1">
    <citation type="journal article" date="2019" name="Int. J. Syst. Evol. Microbiol.">
        <title>The Global Catalogue of Microorganisms (GCM) 10K type strain sequencing project: providing services to taxonomists for standard genome sequencing and annotation.</title>
        <authorList>
            <consortium name="The Broad Institute Genomics Platform"/>
            <consortium name="The Broad Institute Genome Sequencing Center for Infectious Disease"/>
            <person name="Wu L."/>
            <person name="Ma J."/>
        </authorList>
    </citation>
    <scope>NUCLEOTIDE SEQUENCE [LARGE SCALE GENOMIC DNA]</scope>
    <source>
        <strain evidence="3">JCM 31406</strain>
    </source>
</reference>
<protein>
    <submittedName>
        <fullName evidence="2">Uncharacterized protein</fullName>
    </submittedName>
</protein>
<evidence type="ECO:0000313" key="3">
    <source>
        <dbReference type="Proteomes" id="UP000620633"/>
    </source>
</evidence>